<evidence type="ECO:0000313" key="4">
    <source>
        <dbReference type="Proteomes" id="UP000006727"/>
    </source>
</evidence>
<dbReference type="SUPFAM" id="SSF54236">
    <property type="entry name" value="Ubiquitin-like"/>
    <property type="match status" value="2"/>
</dbReference>
<evidence type="ECO:0000313" key="3">
    <source>
        <dbReference type="EnsemblPlants" id="PAC:32966904.CDS.1"/>
    </source>
</evidence>
<feature type="domain" description="Ubiquitin-like" evidence="1">
    <location>
        <begin position="48"/>
        <end position="113"/>
    </location>
</feature>
<accession>A0A2K1LBV0</accession>
<dbReference type="GeneID" id="112284327"/>
<dbReference type="InterPro" id="IPR029071">
    <property type="entry name" value="Ubiquitin-like_domsf"/>
</dbReference>
<reference evidence="2 4" key="1">
    <citation type="journal article" date="2008" name="Science">
        <title>The Physcomitrella genome reveals evolutionary insights into the conquest of land by plants.</title>
        <authorList>
            <person name="Rensing S."/>
            <person name="Lang D."/>
            <person name="Zimmer A."/>
            <person name="Terry A."/>
            <person name="Salamov A."/>
            <person name="Shapiro H."/>
            <person name="Nishiyama T."/>
            <person name="Perroud P.-F."/>
            <person name="Lindquist E."/>
            <person name="Kamisugi Y."/>
            <person name="Tanahashi T."/>
            <person name="Sakakibara K."/>
            <person name="Fujita T."/>
            <person name="Oishi K."/>
            <person name="Shin-I T."/>
            <person name="Kuroki Y."/>
            <person name="Toyoda A."/>
            <person name="Suzuki Y."/>
            <person name="Hashimoto A."/>
            <person name="Yamaguchi K."/>
            <person name="Sugano A."/>
            <person name="Kohara Y."/>
            <person name="Fujiyama A."/>
            <person name="Anterola A."/>
            <person name="Aoki S."/>
            <person name="Ashton N."/>
            <person name="Barbazuk W.B."/>
            <person name="Barker E."/>
            <person name="Bennetzen J."/>
            <person name="Bezanilla M."/>
            <person name="Blankenship R."/>
            <person name="Cho S.H."/>
            <person name="Dutcher S."/>
            <person name="Estelle M."/>
            <person name="Fawcett J.A."/>
            <person name="Gundlach H."/>
            <person name="Hanada K."/>
            <person name="Heyl A."/>
            <person name="Hicks K.A."/>
            <person name="Hugh J."/>
            <person name="Lohr M."/>
            <person name="Mayer K."/>
            <person name="Melkozernov A."/>
            <person name="Murata T."/>
            <person name="Nelson D."/>
            <person name="Pils B."/>
            <person name="Prigge M."/>
            <person name="Reiss B."/>
            <person name="Renner T."/>
            <person name="Rombauts S."/>
            <person name="Rushton P."/>
            <person name="Sanderfoot A."/>
            <person name="Schween G."/>
            <person name="Shiu S.-H."/>
            <person name="Stueber K."/>
            <person name="Theodoulou F.L."/>
            <person name="Tu H."/>
            <person name="Van de Peer Y."/>
            <person name="Verrier P.J."/>
            <person name="Waters E."/>
            <person name="Wood A."/>
            <person name="Yang L."/>
            <person name="Cove D."/>
            <person name="Cuming A."/>
            <person name="Hasebe M."/>
            <person name="Lucas S."/>
            <person name="Mishler D.B."/>
            <person name="Reski R."/>
            <person name="Grigoriev I."/>
            <person name="Quatrano R.S."/>
            <person name="Boore J.L."/>
        </authorList>
    </citation>
    <scope>NUCLEOTIDE SEQUENCE [LARGE SCALE GENOMIC DNA]</scope>
    <source>
        <strain evidence="3 4">cv. Gransden 2004</strain>
    </source>
</reference>
<dbReference type="InterPro" id="IPR000626">
    <property type="entry name" value="Ubiquitin-like_dom"/>
</dbReference>
<dbReference type="EnsemblPlants" id="Pp3c1_41960V3.2">
    <property type="protein sequence ID" value="PAC:32966905.CDS.1"/>
    <property type="gene ID" value="Pp3c1_41960"/>
</dbReference>
<dbReference type="GO" id="GO:0031386">
    <property type="term" value="F:protein tag activity"/>
    <property type="evidence" value="ECO:0000318"/>
    <property type="project" value="GO_Central"/>
</dbReference>
<dbReference type="STRING" id="3218.A0A2K1LBV0"/>
<dbReference type="Gene3D" id="3.10.20.90">
    <property type="entry name" value="Phosphatidylinositol 3-kinase Catalytic Subunit, Chain A, domain 1"/>
    <property type="match status" value="2"/>
</dbReference>
<dbReference type="CDD" id="cd17039">
    <property type="entry name" value="Ubl_ubiquitin_like"/>
    <property type="match status" value="2"/>
</dbReference>
<dbReference type="GO" id="GO:0005634">
    <property type="term" value="C:nucleus"/>
    <property type="evidence" value="ECO:0000318"/>
    <property type="project" value="GO_Central"/>
</dbReference>
<proteinExistence type="predicted"/>
<gene>
    <name evidence="3" type="primary">LOC112284327</name>
    <name evidence="2" type="ORF">PHYPA_001932</name>
</gene>
<dbReference type="Gramene" id="Pp3c1_41960V3.2">
    <property type="protein sequence ID" value="PAC:32966905.CDS.1"/>
    <property type="gene ID" value="Pp3c1_41960"/>
</dbReference>
<evidence type="ECO:0000313" key="2">
    <source>
        <dbReference type="EMBL" id="PNR63506.1"/>
    </source>
</evidence>
<dbReference type="EnsemblPlants" id="Pp3c1_41960V3.1">
    <property type="protein sequence ID" value="PAC:32966904.CDS.1"/>
    <property type="gene ID" value="Pp3c1_41960"/>
</dbReference>
<dbReference type="PANTHER" id="PTHR10621:SF0">
    <property type="entry name" value="UV EXCISION REPAIR PROTEIN RAD23"/>
    <property type="match status" value="1"/>
</dbReference>
<dbReference type="GO" id="GO:0016567">
    <property type="term" value="P:protein ubiquitination"/>
    <property type="evidence" value="ECO:0000318"/>
    <property type="project" value="GO_Central"/>
</dbReference>
<name>A0A2K1LBV0_PHYPA</name>
<dbReference type="GO" id="GO:0005737">
    <property type="term" value="C:cytoplasm"/>
    <property type="evidence" value="ECO:0000318"/>
    <property type="project" value="GO_Central"/>
</dbReference>
<dbReference type="PANTHER" id="PTHR10621">
    <property type="entry name" value="UV EXCISION REPAIR PROTEIN RAD23"/>
    <property type="match status" value="1"/>
</dbReference>
<dbReference type="AlphaFoldDB" id="A0A2K1LBV0"/>
<dbReference type="KEGG" id="ppp:112284327"/>
<dbReference type="Gramene" id="Pp3c1_41960V3.1">
    <property type="protein sequence ID" value="PAC:32966904.CDS.1"/>
    <property type="gene ID" value="Pp3c1_41960"/>
</dbReference>
<dbReference type="GO" id="GO:0019941">
    <property type="term" value="P:modification-dependent protein catabolic process"/>
    <property type="evidence" value="ECO:0000318"/>
    <property type="project" value="GO_Central"/>
</dbReference>
<reference evidence="2 4" key="2">
    <citation type="journal article" date="2018" name="Plant J.">
        <title>The Physcomitrella patens chromosome-scale assembly reveals moss genome structure and evolution.</title>
        <authorList>
            <person name="Lang D."/>
            <person name="Ullrich K.K."/>
            <person name="Murat F."/>
            <person name="Fuchs J."/>
            <person name="Jenkins J."/>
            <person name="Haas F.B."/>
            <person name="Piednoel M."/>
            <person name="Gundlach H."/>
            <person name="Van Bel M."/>
            <person name="Meyberg R."/>
            <person name="Vives C."/>
            <person name="Morata J."/>
            <person name="Symeonidi A."/>
            <person name="Hiss M."/>
            <person name="Muchero W."/>
            <person name="Kamisugi Y."/>
            <person name="Saleh O."/>
            <person name="Blanc G."/>
            <person name="Decker E.L."/>
            <person name="van Gessel N."/>
            <person name="Grimwood J."/>
            <person name="Hayes R.D."/>
            <person name="Graham S.W."/>
            <person name="Gunter L.E."/>
            <person name="McDaniel S.F."/>
            <person name="Hoernstein S.N.W."/>
            <person name="Larsson A."/>
            <person name="Li F.W."/>
            <person name="Perroud P.F."/>
            <person name="Phillips J."/>
            <person name="Ranjan P."/>
            <person name="Rokshar D.S."/>
            <person name="Rothfels C.J."/>
            <person name="Schneider L."/>
            <person name="Shu S."/>
            <person name="Stevenson D.W."/>
            <person name="Thummler F."/>
            <person name="Tillich M."/>
            <person name="Villarreal Aguilar J.C."/>
            <person name="Widiez T."/>
            <person name="Wong G.K."/>
            <person name="Wymore A."/>
            <person name="Zhang Y."/>
            <person name="Zimmer A.D."/>
            <person name="Quatrano R.S."/>
            <person name="Mayer K.F.X."/>
            <person name="Goodstein D."/>
            <person name="Casacuberta J.M."/>
            <person name="Vandepoele K."/>
            <person name="Reski R."/>
            <person name="Cuming A.C."/>
            <person name="Tuskan G.A."/>
            <person name="Maumus F."/>
            <person name="Salse J."/>
            <person name="Schmutz J."/>
            <person name="Rensing S.A."/>
        </authorList>
    </citation>
    <scope>NUCLEOTIDE SEQUENCE [LARGE SCALE GENOMIC DNA]</scope>
    <source>
        <strain evidence="3 4">cv. Gransden 2004</strain>
    </source>
</reference>
<organism evidence="2">
    <name type="scientific">Physcomitrium patens</name>
    <name type="common">Spreading-leaved earth moss</name>
    <name type="synonym">Physcomitrella patens</name>
    <dbReference type="NCBI Taxonomy" id="3218"/>
    <lineage>
        <taxon>Eukaryota</taxon>
        <taxon>Viridiplantae</taxon>
        <taxon>Streptophyta</taxon>
        <taxon>Embryophyta</taxon>
        <taxon>Bryophyta</taxon>
        <taxon>Bryophytina</taxon>
        <taxon>Bryopsida</taxon>
        <taxon>Funariidae</taxon>
        <taxon>Funariales</taxon>
        <taxon>Funariaceae</taxon>
        <taxon>Physcomitrium</taxon>
    </lineage>
</organism>
<evidence type="ECO:0000259" key="1">
    <source>
        <dbReference type="PROSITE" id="PS50053"/>
    </source>
</evidence>
<dbReference type="EMBL" id="ABEU02000001">
    <property type="protein sequence ID" value="PNR63506.1"/>
    <property type="molecule type" value="Genomic_DNA"/>
</dbReference>
<sequence>MTAEERLYISIWLAAVDLRSFKDFRVEIAEEVGFSMVFSTRGRTRVRVRVEIRGFRNVHTRKFFHETIKLEMQNSDTVASLRSKIRELQGVRVSEHVLTTHGGVVNDAVKLGDTFKFPGEDAYHCFYLWFCECHDCLLLHNAEDAEPYMPITIGNAPLPLTMMVKPTFTVTFLRSYLGILFHGNTNLSHKGNKLKDRIKPNNTLSTLADYNITANGCVEMTSFASSSQVLSQVINTATKDQTPEHFHTLVTCGELKDFFHFALRTPFHHQLIRRWQKGVEVPVCDDHKMGGGKTFIYRCGWPDFKIRVVSLGVDPLSFYVNGADTVATVKRRIHKECVRMACDKQRLLLDGRILEDDDYLLNSNVKEGSTLILIVESGTKKGFTCFGAH</sequence>
<dbReference type="Proteomes" id="UP000006727">
    <property type="component" value="Chromosome 1"/>
</dbReference>
<dbReference type="RefSeq" id="XP_024379810.1">
    <property type="nucleotide sequence ID" value="XM_024524042.2"/>
</dbReference>
<keyword evidence="4" id="KW-1185">Reference proteome</keyword>
<dbReference type="PaxDb" id="3218-PP1S111_155V6.1"/>
<feature type="domain" description="Ubiquitin-like" evidence="1">
    <location>
        <begin position="304"/>
        <end position="376"/>
    </location>
</feature>
<dbReference type="GO" id="GO:0031625">
    <property type="term" value="F:ubiquitin protein ligase binding"/>
    <property type="evidence" value="ECO:0000318"/>
    <property type="project" value="GO_Central"/>
</dbReference>
<dbReference type="SMART" id="SM00213">
    <property type="entry name" value="UBQ"/>
    <property type="match status" value="2"/>
</dbReference>
<dbReference type="Pfam" id="PF00240">
    <property type="entry name" value="ubiquitin"/>
    <property type="match status" value="1"/>
</dbReference>
<protein>
    <recommendedName>
        <fullName evidence="1">Ubiquitin-like domain-containing protein</fullName>
    </recommendedName>
</protein>
<dbReference type="PROSITE" id="PS50053">
    <property type="entry name" value="UBIQUITIN_2"/>
    <property type="match status" value="2"/>
</dbReference>
<reference evidence="3" key="3">
    <citation type="submission" date="2020-12" db="UniProtKB">
        <authorList>
            <consortium name="EnsemblPlants"/>
        </authorList>
    </citation>
    <scope>IDENTIFICATION</scope>
</reference>